<accession>A0A5K4F578</accession>
<keyword evidence="1" id="KW-0812">Transmembrane</keyword>
<dbReference type="InParanoid" id="A0A5K4F578"/>
<feature type="transmembrane region" description="Helical" evidence="1">
    <location>
        <begin position="12"/>
        <end position="35"/>
    </location>
</feature>
<dbReference type="Proteomes" id="UP000008854">
    <property type="component" value="Unassembled WGS sequence"/>
</dbReference>
<keyword evidence="1" id="KW-1133">Transmembrane helix</keyword>
<evidence type="ECO:0000256" key="1">
    <source>
        <dbReference type="SAM" id="Phobius"/>
    </source>
</evidence>
<reference evidence="3" key="2">
    <citation type="submission" date="2019-11" db="UniProtKB">
        <authorList>
            <consortium name="WormBaseParasite"/>
        </authorList>
    </citation>
    <scope>IDENTIFICATION</scope>
    <source>
        <strain evidence="3">Puerto Rican</strain>
    </source>
</reference>
<sequence length="64" mass="7362">MELLWGEIVSTFVVQFNIFFIILTNQSVILMKYVAKRLTLTKLIFTCSYLVSHLQTTLSGGMKM</sequence>
<dbReference type="WBParaSite" id="Smp_319580.1">
    <property type="protein sequence ID" value="Smp_319580.1"/>
    <property type="gene ID" value="Smp_319580"/>
</dbReference>
<keyword evidence="2" id="KW-1185">Reference proteome</keyword>
<reference evidence="2" key="1">
    <citation type="journal article" date="2012" name="PLoS Negl. Trop. Dis.">
        <title>A systematically improved high quality genome and transcriptome of the human blood fluke Schistosoma mansoni.</title>
        <authorList>
            <person name="Protasio A.V."/>
            <person name="Tsai I.J."/>
            <person name="Babbage A."/>
            <person name="Nichol S."/>
            <person name="Hunt M."/>
            <person name="Aslett M.A."/>
            <person name="De Silva N."/>
            <person name="Velarde G.S."/>
            <person name="Anderson T.J."/>
            <person name="Clark R.C."/>
            <person name="Davidson C."/>
            <person name="Dillon G.P."/>
            <person name="Holroyd N.E."/>
            <person name="LoVerde P.T."/>
            <person name="Lloyd C."/>
            <person name="McQuillan J."/>
            <person name="Oliveira G."/>
            <person name="Otto T.D."/>
            <person name="Parker-Manuel S.J."/>
            <person name="Quail M.A."/>
            <person name="Wilson R.A."/>
            <person name="Zerlotini A."/>
            <person name="Dunne D.W."/>
            <person name="Berriman M."/>
        </authorList>
    </citation>
    <scope>NUCLEOTIDE SEQUENCE [LARGE SCALE GENOMIC DNA]</scope>
    <source>
        <strain evidence="2">Puerto Rican</strain>
    </source>
</reference>
<protein>
    <submittedName>
        <fullName evidence="3">Uncharacterized protein</fullName>
    </submittedName>
</protein>
<dbReference type="AlphaFoldDB" id="A0A5K4F578"/>
<organism evidence="2 3">
    <name type="scientific">Schistosoma mansoni</name>
    <name type="common">Blood fluke</name>
    <dbReference type="NCBI Taxonomy" id="6183"/>
    <lineage>
        <taxon>Eukaryota</taxon>
        <taxon>Metazoa</taxon>
        <taxon>Spiralia</taxon>
        <taxon>Lophotrochozoa</taxon>
        <taxon>Platyhelminthes</taxon>
        <taxon>Trematoda</taxon>
        <taxon>Digenea</taxon>
        <taxon>Strigeidida</taxon>
        <taxon>Schistosomatoidea</taxon>
        <taxon>Schistosomatidae</taxon>
        <taxon>Schistosoma</taxon>
    </lineage>
</organism>
<name>A0A5K4F578_SCHMA</name>
<evidence type="ECO:0000313" key="3">
    <source>
        <dbReference type="WBParaSite" id="Smp_319580.1"/>
    </source>
</evidence>
<proteinExistence type="predicted"/>
<evidence type="ECO:0000313" key="2">
    <source>
        <dbReference type="Proteomes" id="UP000008854"/>
    </source>
</evidence>
<keyword evidence="1" id="KW-0472">Membrane</keyword>